<comment type="caution">
    <text evidence="2">The sequence shown here is derived from an EMBL/GenBank/DDBJ whole genome shotgun (WGS) entry which is preliminary data.</text>
</comment>
<keyword evidence="3" id="KW-1185">Reference proteome</keyword>
<gene>
    <name evidence="2" type="ORF">DPMN_066078</name>
</gene>
<feature type="region of interest" description="Disordered" evidence="1">
    <location>
        <begin position="16"/>
        <end position="42"/>
    </location>
</feature>
<organism evidence="2 3">
    <name type="scientific">Dreissena polymorpha</name>
    <name type="common">Zebra mussel</name>
    <name type="synonym">Mytilus polymorpha</name>
    <dbReference type="NCBI Taxonomy" id="45954"/>
    <lineage>
        <taxon>Eukaryota</taxon>
        <taxon>Metazoa</taxon>
        <taxon>Spiralia</taxon>
        <taxon>Lophotrochozoa</taxon>
        <taxon>Mollusca</taxon>
        <taxon>Bivalvia</taxon>
        <taxon>Autobranchia</taxon>
        <taxon>Heteroconchia</taxon>
        <taxon>Euheterodonta</taxon>
        <taxon>Imparidentia</taxon>
        <taxon>Neoheterodontei</taxon>
        <taxon>Myida</taxon>
        <taxon>Dreissenoidea</taxon>
        <taxon>Dreissenidae</taxon>
        <taxon>Dreissena</taxon>
    </lineage>
</organism>
<dbReference type="Proteomes" id="UP000828390">
    <property type="component" value="Unassembled WGS sequence"/>
</dbReference>
<feature type="compositionally biased region" description="Basic and acidic residues" evidence="1">
    <location>
        <begin position="17"/>
        <end position="28"/>
    </location>
</feature>
<evidence type="ECO:0000313" key="2">
    <source>
        <dbReference type="EMBL" id="KAH3706690.1"/>
    </source>
</evidence>
<sequence length="118" mass="13519">MNGEKLEVNKYFGATLSKDRTSVAENKNKSNKNCYGDRSDGHTEQVVDKQFHQLHQQAQALQVPRSLHLTPRLRHLDLPRGHKTKDTVKRVRPEHNCNTCWSTRAPTGDRQTIKAGFD</sequence>
<reference evidence="2" key="1">
    <citation type="journal article" date="2019" name="bioRxiv">
        <title>The Genome of the Zebra Mussel, Dreissena polymorpha: A Resource for Invasive Species Research.</title>
        <authorList>
            <person name="McCartney M.A."/>
            <person name="Auch B."/>
            <person name="Kono T."/>
            <person name="Mallez S."/>
            <person name="Zhang Y."/>
            <person name="Obille A."/>
            <person name="Becker A."/>
            <person name="Abrahante J.E."/>
            <person name="Garbe J."/>
            <person name="Badalamenti J.P."/>
            <person name="Herman A."/>
            <person name="Mangelson H."/>
            <person name="Liachko I."/>
            <person name="Sullivan S."/>
            <person name="Sone E.D."/>
            <person name="Koren S."/>
            <person name="Silverstein K.A.T."/>
            <person name="Beckman K.B."/>
            <person name="Gohl D.M."/>
        </authorList>
    </citation>
    <scope>NUCLEOTIDE SEQUENCE</scope>
    <source>
        <strain evidence="2">Duluth1</strain>
        <tissue evidence="2">Whole animal</tissue>
    </source>
</reference>
<accession>A0A9D3YX50</accession>
<dbReference type="AlphaFoldDB" id="A0A9D3YX50"/>
<dbReference type="EMBL" id="JAIWYP010000014">
    <property type="protein sequence ID" value="KAH3706690.1"/>
    <property type="molecule type" value="Genomic_DNA"/>
</dbReference>
<name>A0A9D3YX50_DREPO</name>
<proteinExistence type="predicted"/>
<reference evidence="2" key="2">
    <citation type="submission" date="2020-11" db="EMBL/GenBank/DDBJ databases">
        <authorList>
            <person name="McCartney M.A."/>
            <person name="Auch B."/>
            <person name="Kono T."/>
            <person name="Mallez S."/>
            <person name="Becker A."/>
            <person name="Gohl D.M."/>
            <person name="Silverstein K.A.T."/>
            <person name="Koren S."/>
            <person name="Bechman K.B."/>
            <person name="Herman A."/>
            <person name="Abrahante J.E."/>
            <person name="Garbe J."/>
        </authorList>
    </citation>
    <scope>NUCLEOTIDE SEQUENCE</scope>
    <source>
        <strain evidence="2">Duluth1</strain>
        <tissue evidence="2">Whole animal</tissue>
    </source>
</reference>
<protein>
    <submittedName>
        <fullName evidence="2">Uncharacterized protein</fullName>
    </submittedName>
</protein>
<evidence type="ECO:0000256" key="1">
    <source>
        <dbReference type="SAM" id="MobiDB-lite"/>
    </source>
</evidence>
<evidence type="ECO:0000313" key="3">
    <source>
        <dbReference type="Proteomes" id="UP000828390"/>
    </source>
</evidence>